<evidence type="ECO:0000256" key="2">
    <source>
        <dbReference type="SAM" id="SignalP"/>
    </source>
</evidence>
<evidence type="ECO:0000313" key="4">
    <source>
        <dbReference type="Proteomes" id="UP000283509"/>
    </source>
</evidence>
<organism evidence="3 4">
    <name type="scientific">Penaeus vannamei</name>
    <name type="common">Whiteleg shrimp</name>
    <name type="synonym">Litopenaeus vannamei</name>
    <dbReference type="NCBI Taxonomy" id="6689"/>
    <lineage>
        <taxon>Eukaryota</taxon>
        <taxon>Metazoa</taxon>
        <taxon>Ecdysozoa</taxon>
        <taxon>Arthropoda</taxon>
        <taxon>Crustacea</taxon>
        <taxon>Multicrustacea</taxon>
        <taxon>Malacostraca</taxon>
        <taxon>Eumalacostraca</taxon>
        <taxon>Eucarida</taxon>
        <taxon>Decapoda</taxon>
        <taxon>Dendrobranchiata</taxon>
        <taxon>Penaeoidea</taxon>
        <taxon>Penaeidae</taxon>
        <taxon>Penaeus</taxon>
    </lineage>
</organism>
<dbReference type="EMBL" id="QCYY01001393">
    <property type="protein sequence ID" value="ROT78373.1"/>
    <property type="molecule type" value="Genomic_DNA"/>
</dbReference>
<gene>
    <name evidence="3" type="ORF">C7M84_002912</name>
</gene>
<evidence type="ECO:0000313" key="3">
    <source>
        <dbReference type="EMBL" id="ROT78373.1"/>
    </source>
</evidence>
<reference evidence="3 4" key="2">
    <citation type="submission" date="2019-01" db="EMBL/GenBank/DDBJ databases">
        <title>The decoding of complex shrimp genome reveals the adaptation for benthos swimmer, frequently molting mechanism and breeding impact on genome.</title>
        <authorList>
            <person name="Sun Y."/>
            <person name="Gao Y."/>
            <person name="Yu Y."/>
        </authorList>
    </citation>
    <scope>NUCLEOTIDE SEQUENCE [LARGE SCALE GENOMIC DNA]</scope>
    <source>
        <tissue evidence="3">Muscle</tissue>
    </source>
</reference>
<dbReference type="Proteomes" id="UP000283509">
    <property type="component" value="Unassembled WGS sequence"/>
</dbReference>
<keyword evidence="2" id="KW-0732">Signal</keyword>
<feature type="compositionally biased region" description="Polar residues" evidence="1">
    <location>
        <begin position="102"/>
        <end position="116"/>
    </location>
</feature>
<evidence type="ECO:0000256" key="1">
    <source>
        <dbReference type="SAM" id="MobiDB-lite"/>
    </source>
</evidence>
<sequence>MKLFPFVVLVALAVGLEARRIERQAPPLSTGHFSASQQGDALTKVSSKSDTRLGKTETGVKGMLANSGKLRGAADAQSADGGKTQSMYAGDMKGKGGMWADTKSSAGPKGQSSSTALKGYISDGGAISGSVGAGSTS</sequence>
<accession>A0A423TPK3</accession>
<dbReference type="OrthoDB" id="10549673at2759"/>
<comment type="caution">
    <text evidence="3">The sequence shown here is derived from an EMBL/GenBank/DDBJ whole genome shotgun (WGS) entry which is preliminary data.</text>
</comment>
<name>A0A423TPK3_PENVA</name>
<keyword evidence="4" id="KW-1185">Reference proteome</keyword>
<feature type="chain" id="PRO_5019415079" evidence="2">
    <location>
        <begin position="19"/>
        <end position="137"/>
    </location>
</feature>
<dbReference type="AlphaFoldDB" id="A0A423TPK3"/>
<protein>
    <submittedName>
        <fullName evidence="3">Male reproductive-related protein A</fullName>
    </submittedName>
</protein>
<feature type="compositionally biased region" description="Low complexity" evidence="1">
    <location>
        <begin position="121"/>
        <end position="137"/>
    </location>
</feature>
<feature type="region of interest" description="Disordered" evidence="1">
    <location>
        <begin position="28"/>
        <end position="137"/>
    </location>
</feature>
<feature type="compositionally biased region" description="Polar residues" evidence="1">
    <location>
        <begin position="31"/>
        <end position="46"/>
    </location>
</feature>
<proteinExistence type="predicted"/>
<reference evidence="3 4" key="1">
    <citation type="submission" date="2018-04" db="EMBL/GenBank/DDBJ databases">
        <authorList>
            <person name="Zhang X."/>
            <person name="Yuan J."/>
            <person name="Li F."/>
            <person name="Xiang J."/>
        </authorList>
    </citation>
    <scope>NUCLEOTIDE SEQUENCE [LARGE SCALE GENOMIC DNA]</scope>
    <source>
        <tissue evidence="3">Muscle</tissue>
    </source>
</reference>
<feature type="signal peptide" evidence="2">
    <location>
        <begin position="1"/>
        <end position="18"/>
    </location>
</feature>